<name>X1NSG7_9ZZZZ</name>
<dbReference type="EC" id="2.7.7.7" evidence="2"/>
<evidence type="ECO:0000256" key="1">
    <source>
        <dbReference type="ARBA" id="ARBA00005755"/>
    </source>
</evidence>
<dbReference type="GO" id="GO:0006260">
    <property type="term" value="P:DNA replication"/>
    <property type="evidence" value="ECO:0007669"/>
    <property type="project" value="UniProtKB-KW"/>
</dbReference>
<evidence type="ECO:0000256" key="2">
    <source>
        <dbReference type="ARBA" id="ARBA00012417"/>
    </source>
</evidence>
<evidence type="ECO:0000256" key="4">
    <source>
        <dbReference type="ARBA" id="ARBA00022695"/>
    </source>
</evidence>
<sequence length="213" mass="24742">AEFALCFYLGELNSENYSIVDVNSLYPFVMRSNSYPVKYVTQTKGITTGALRYYLKDKSVIAKVLIDTDEPAYAVRRERTIFPVGRFWVTLTTPELKYAFQHNHIVKVEQAVIYEQADIFSSYVDRFYKLRQEFRSAGVAEYVELCKKFLNSLYGKFGQKADVWVKIGDCPDEPDRVEMELLEITERLKPEGINVFIVKTLEAGLDFLKQYFV</sequence>
<dbReference type="InterPro" id="IPR043502">
    <property type="entry name" value="DNA/RNA_pol_sf"/>
</dbReference>
<evidence type="ECO:0000256" key="6">
    <source>
        <dbReference type="ARBA" id="ARBA00022932"/>
    </source>
</evidence>
<keyword evidence="7" id="KW-0238">DNA-binding</keyword>
<reference evidence="10" key="1">
    <citation type="journal article" date="2014" name="Front. Microbiol.">
        <title>High frequency of phylogenetically diverse reductive dehalogenase-homologous genes in deep subseafloor sedimentary metagenomes.</title>
        <authorList>
            <person name="Kawai M."/>
            <person name="Futagami T."/>
            <person name="Toyoda A."/>
            <person name="Takaki Y."/>
            <person name="Nishi S."/>
            <person name="Hori S."/>
            <person name="Arai W."/>
            <person name="Tsubouchi T."/>
            <person name="Morono Y."/>
            <person name="Uchiyama I."/>
            <person name="Ito T."/>
            <person name="Fujiyama A."/>
            <person name="Inagaki F."/>
            <person name="Takami H."/>
        </authorList>
    </citation>
    <scope>NUCLEOTIDE SEQUENCE</scope>
    <source>
        <strain evidence="10">Expedition CK06-06</strain>
    </source>
</reference>
<gene>
    <name evidence="10" type="ORF">S06H3_39976</name>
</gene>
<dbReference type="GO" id="GO:0000166">
    <property type="term" value="F:nucleotide binding"/>
    <property type="evidence" value="ECO:0007669"/>
    <property type="project" value="InterPro"/>
</dbReference>
<evidence type="ECO:0000256" key="3">
    <source>
        <dbReference type="ARBA" id="ARBA00022679"/>
    </source>
</evidence>
<dbReference type="InterPro" id="IPR004868">
    <property type="entry name" value="DNA-dir_DNA_pol_B_mt/vir"/>
</dbReference>
<evidence type="ECO:0000256" key="8">
    <source>
        <dbReference type="ARBA" id="ARBA00049244"/>
    </source>
</evidence>
<dbReference type="GO" id="GO:0003887">
    <property type="term" value="F:DNA-directed DNA polymerase activity"/>
    <property type="evidence" value="ECO:0007669"/>
    <property type="project" value="UniProtKB-KW"/>
</dbReference>
<feature type="non-terminal residue" evidence="10">
    <location>
        <position position="1"/>
    </location>
</feature>
<dbReference type="SUPFAM" id="SSF56672">
    <property type="entry name" value="DNA/RNA polymerases"/>
    <property type="match status" value="1"/>
</dbReference>
<dbReference type="GO" id="GO:0003677">
    <property type="term" value="F:DNA binding"/>
    <property type="evidence" value="ECO:0007669"/>
    <property type="project" value="UniProtKB-KW"/>
</dbReference>
<comment type="caution">
    <text evidence="10">The sequence shown here is derived from an EMBL/GenBank/DDBJ whole genome shotgun (WGS) entry which is preliminary data.</text>
</comment>
<accession>X1NSG7</accession>
<keyword evidence="4" id="KW-0548">Nucleotidyltransferase</keyword>
<evidence type="ECO:0000256" key="7">
    <source>
        <dbReference type="ARBA" id="ARBA00023125"/>
    </source>
</evidence>
<dbReference type="Gene3D" id="1.10.287.690">
    <property type="entry name" value="Helix hairpin bin"/>
    <property type="match status" value="1"/>
</dbReference>
<comment type="catalytic activity">
    <reaction evidence="8">
        <text>DNA(n) + a 2'-deoxyribonucleoside 5'-triphosphate = DNA(n+1) + diphosphate</text>
        <dbReference type="Rhea" id="RHEA:22508"/>
        <dbReference type="Rhea" id="RHEA-COMP:17339"/>
        <dbReference type="Rhea" id="RHEA-COMP:17340"/>
        <dbReference type="ChEBI" id="CHEBI:33019"/>
        <dbReference type="ChEBI" id="CHEBI:61560"/>
        <dbReference type="ChEBI" id="CHEBI:173112"/>
        <dbReference type="EC" id="2.7.7.7"/>
    </reaction>
</comment>
<dbReference type="EMBL" id="BARV01024497">
    <property type="protein sequence ID" value="GAI46523.1"/>
    <property type="molecule type" value="Genomic_DNA"/>
</dbReference>
<evidence type="ECO:0000313" key="10">
    <source>
        <dbReference type="EMBL" id="GAI46523.1"/>
    </source>
</evidence>
<dbReference type="AlphaFoldDB" id="X1NSG7"/>
<keyword evidence="6" id="KW-0239">DNA-directed DNA polymerase</keyword>
<comment type="similarity">
    <text evidence="1">Belongs to the DNA polymerase type-B family.</text>
</comment>
<feature type="domain" description="DNA-directed DNA polymerase family B mitochondria/virus" evidence="9">
    <location>
        <begin position="14"/>
        <end position="162"/>
    </location>
</feature>
<dbReference type="Pfam" id="PF03175">
    <property type="entry name" value="DNA_pol_B_2"/>
    <property type="match status" value="1"/>
</dbReference>
<evidence type="ECO:0000256" key="5">
    <source>
        <dbReference type="ARBA" id="ARBA00022705"/>
    </source>
</evidence>
<keyword evidence="3" id="KW-0808">Transferase</keyword>
<keyword evidence="5" id="KW-0235">DNA replication</keyword>
<protein>
    <recommendedName>
        <fullName evidence="2">DNA-directed DNA polymerase</fullName>
        <ecNumber evidence="2">2.7.7.7</ecNumber>
    </recommendedName>
</protein>
<organism evidence="10">
    <name type="scientific">marine sediment metagenome</name>
    <dbReference type="NCBI Taxonomy" id="412755"/>
    <lineage>
        <taxon>unclassified sequences</taxon>
        <taxon>metagenomes</taxon>
        <taxon>ecological metagenomes</taxon>
    </lineage>
</organism>
<proteinExistence type="inferred from homology"/>
<evidence type="ECO:0000259" key="9">
    <source>
        <dbReference type="Pfam" id="PF03175"/>
    </source>
</evidence>